<proteinExistence type="predicted"/>
<protein>
    <submittedName>
        <fullName evidence="2">Uncharacterized protein</fullName>
    </submittedName>
</protein>
<reference evidence="2" key="2">
    <citation type="submission" date="2021-04" db="EMBL/GenBank/DDBJ databases">
        <authorList>
            <person name="Gilroy R."/>
        </authorList>
    </citation>
    <scope>NUCLEOTIDE SEQUENCE</scope>
    <source>
        <strain evidence="2">CHK192-9172</strain>
    </source>
</reference>
<dbReference type="AlphaFoldDB" id="A0A9D2D4G3"/>
<feature type="compositionally biased region" description="Basic and acidic residues" evidence="1">
    <location>
        <begin position="803"/>
        <end position="814"/>
    </location>
</feature>
<dbReference type="EMBL" id="DXCH01000282">
    <property type="protein sequence ID" value="HIZ08343.1"/>
    <property type="molecule type" value="Genomic_DNA"/>
</dbReference>
<accession>A0A9D2D4G3</accession>
<dbReference type="PROSITE" id="PS51257">
    <property type="entry name" value="PROKAR_LIPOPROTEIN"/>
    <property type="match status" value="1"/>
</dbReference>
<evidence type="ECO:0000256" key="1">
    <source>
        <dbReference type="SAM" id="MobiDB-lite"/>
    </source>
</evidence>
<evidence type="ECO:0000313" key="2">
    <source>
        <dbReference type="EMBL" id="HIZ08343.1"/>
    </source>
</evidence>
<feature type="region of interest" description="Disordered" evidence="1">
    <location>
        <begin position="795"/>
        <end position="824"/>
    </location>
</feature>
<dbReference type="SUPFAM" id="SSF69322">
    <property type="entry name" value="Tricorn protease domain 2"/>
    <property type="match status" value="1"/>
</dbReference>
<feature type="compositionally biased region" description="Polar residues" evidence="1">
    <location>
        <begin position="815"/>
        <end position="824"/>
    </location>
</feature>
<gene>
    <name evidence="2" type="ORF">IAA08_10480</name>
</gene>
<organism evidence="2 3">
    <name type="scientific">Candidatus Eubacterium avistercoris</name>
    <dbReference type="NCBI Taxonomy" id="2838567"/>
    <lineage>
        <taxon>Bacteria</taxon>
        <taxon>Bacillati</taxon>
        <taxon>Bacillota</taxon>
        <taxon>Clostridia</taxon>
        <taxon>Eubacteriales</taxon>
        <taxon>Eubacteriaceae</taxon>
        <taxon>Eubacterium</taxon>
    </lineage>
</organism>
<sequence length="824" mass="91656">MKLKKIIAMGVILSMAVLLFAGCGKKEMKNVSETGSISEVESKNTGEPEIIEGKYGITDVVSPFSNDRAWVTYSSDGVMYLAMIDTEGKIIYQIAVPGGIHTFDTLNKDGKNYGVYTAGKSGNICFIDPDGKETKTEYDTTEWIGTGTDYILVKVQRKATGEAGVQKLDVSGKNITPGEDYLQDQDLPSISLGEDIFFCNGPDERYFYNARENTSQSNPDGYYMPVDKFSGGETYAYFENTASIRAGEKNDMHGKVDLYRITTDMLKENTGQLNITEDPVTLNVEHLERLNEIRFDSGIFSLPDADNSESYLYYDTEGKTVSWTDEIRSWDFWKDAVMSDDNNSPEDAEAFFNENAGSKIKFGYFKDGYALVALEGYENLYITLIDPQGKPLYTPVQVDTHNVYEIKTTGQYVIYHGDDGTYRVVLPDGTDCRVGEDDLSAVDEHVLLTYKSENGRWDEVESVGERGTSGVITGGPVISGGYIFMNNPDGSNTCIIRSVDNTREIRGIDLAEDTGNLGEHDLADSTTVTRNKTLTEADVDIEQEYEYLQDPNGQFSSFPAKTLCDENGFTVRLVAVDAEHFWLWVRNNNTDNKSARFKMESIAINGFTVSRPGDGTELQPGESKVIAADYTAEGYWKMLDALNEPASRTPMEKISLMYAYAVGKDSEETMETSELLSDNYSEEALAQLYGKMVADLSYEGKNFTAYQMDTKIGAMVYFQNNSEMICKGFHEYCHIGEETVNGTILPDEGLNNLPYILPGCGKAIYVEQSAQDARIEHEISNSSPVEVKIAFDTSEPGEYEEENGQKHNGDDTLKENSVTVNYAE</sequence>
<name>A0A9D2D4G3_9FIRM</name>
<comment type="caution">
    <text evidence="2">The sequence shown here is derived from an EMBL/GenBank/DDBJ whole genome shotgun (WGS) entry which is preliminary data.</text>
</comment>
<reference evidence="2" key="1">
    <citation type="journal article" date="2021" name="PeerJ">
        <title>Extensive microbial diversity within the chicken gut microbiome revealed by metagenomics and culture.</title>
        <authorList>
            <person name="Gilroy R."/>
            <person name="Ravi A."/>
            <person name="Getino M."/>
            <person name="Pursley I."/>
            <person name="Horton D.L."/>
            <person name="Alikhan N.F."/>
            <person name="Baker D."/>
            <person name="Gharbi K."/>
            <person name="Hall N."/>
            <person name="Watson M."/>
            <person name="Adriaenssens E.M."/>
            <person name="Foster-Nyarko E."/>
            <person name="Jarju S."/>
            <person name="Secka A."/>
            <person name="Antonio M."/>
            <person name="Oren A."/>
            <person name="Chaudhuri R.R."/>
            <person name="La Ragione R."/>
            <person name="Hildebrand F."/>
            <person name="Pallen M.J."/>
        </authorList>
    </citation>
    <scope>NUCLEOTIDE SEQUENCE</scope>
    <source>
        <strain evidence="2">CHK192-9172</strain>
    </source>
</reference>
<evidence type="ECO:0000313" key="3">
    <source>
        <dbReference type="Proteomes" id="UP000824024"/>
    </source>
</evidence>
<dbReference type="Proteomes" id="UP000824024">
    <property type="component" value="Unassembled WGS sequence"/>
</dbReference>